<dbReference type="STRING" id="34475.A0A4Y9XSM2"/>
<gene>
    <name evidence="3" type="ORF">EVJ58_g9618</name>
</gene>
<dbReference type="EMBL" id="SEKV01000865">
    <property type="protein sequence ID" value="TFY53140.1"/>
    <property type="molecule type" value="Genomic_DNA"/>
</dbReference>
<evidence type="ECO:0000313" key="4">
    <source>
        <dbReference type="Proteomes" id="UP000298390"/>
    </source>
</evidence>
<evidence type="ECO:0000313" key="3">
    <source>
        <dbReference type="EMBL" id="TFY53140.1"/>
    </source>
</evidence>
<dbReference type="PROSITE" id="PS51910">
    <property type="entry name" value="GH18_2"/>
    <property type="match status" value="1"/>
</dbReference>
<feature type="region of interest" description="Disordered" evidence="1">
    <location>
        <begin position="1"/>
        <end position="57"/>
    </location>
</feature>
<dbReference type="InterPro" id="IPR001223">
    <property type="entry name" value="Glyco_hydro18_cat"/>
</dbReference>
<dbReference type="InterPro" id="IPR050314">
    <property type="entry name" value="Glycosyl_Hydrlase_18"/>
</dbReference>
<proteinExistence type="predicted"/>
<organism evidence="3 4">
    <name type="scientific">Rhodofomes roseus</name>
    <dbReference type="NCBI Taxonomy" id="34475"/>
    <lineage>
        <taxon>Eukaryota</taxon>
        <taxon>Fungi</taxon>
        <taxon>Dikarya</taxon>
        <taxon>Basidiomycota</taxon>
        <taxon>Agaricomycotina</taxon>
        <taxon>Agaricomycetes</taxon>
        <taxon>Polyporales</taxon>
        <taxon>Rhodofomes</taxon>
    </lineage>
</organism>
<name>A0A4Y9XSM2_9APHY</name>
<evidence type="ECO:0000256" key="1">
    <source>
        <dbReference type="SAM" id="MobiDB-lite"/>
    </source>
</evidence>
<dbReference type="Pfam" id="PF00704">
    <property type="entry name" value="Glyco_hydro_18"/>
    <property type="match status" value="1"/>
</dbReference>
<protein>
    <recommendedName>
        <fullName evidence="2">GH18 domain-containing protein</fullName>
    </recommendedName>
</protein>
<accession>A0A4Y9XSM2</accession>
<reference evidence="3 4" key="1">
    <citation type="submission" date="2019-01" db="EMBL/GenBank/DDBJ databases">
        <title>Genome sequencing of the rare red list fungi Fomitopsis rosea.</title>
        <authorList>
            <person name="Buettner E."/>
            <person name="Kellner H."/>
        </authorList>
    </citation>
    <scope>NUCLEOTIDE SEQUENCE [LARGE SCALE GENOMIC DNA]</scope>
    <source>
        <strain evidence="3 4">DSM 105464</strain>
    </source>
</reference>
<dbReference type="GO" id="GO:0005975">
    <property type="term" value="P:carbohydrate metabolic process"/>
    <property type="evidence" value="ECO:0007669"/>
    <property type="project" value="InterPro"/>
</dbReference>
<feature type="compositionally biased region" description="Low complexity" evidence="1">
    <location>
        <begin position="7"/>
        <end position="57"/>
    </location>
</feature>
<comment type="caution">
    <text evidence="3">The sequence shown here is derived from an EMBL/GenBank/DDBJ whole genome shotgun (WGS) entry which is preliminary data.</text>
</comment>
<dbReference type="InterPro" id="IPR017853">
    <property type="entry name" value="GH"/>
</dbReference>
<dbReference type="GO" id="GO:0008061">
    <property type="term" value="F:chitin binding"/>
    <property type="evidence" value="ECO:0007669"/>
    <property type="project" value="InterPro"/>
</dbReference>
<dbReference type="AlphaFoldDB" id="A0A4Y9XSM2"/>
<dbReference type="PANTHER" id="PTHR11177">
    <property type="entry name" value="CHITINASE"/>
    <property type="match status" value="1"/>
</dbReference>
<feature type="domain" description="GH18" evidence="2">
    <location>
        <begin position="55"/>
        <end position="510"/>
    </location>
</feature>
<dbReference type="Gene3D" id="3.20.20.80">
    <property type="entry name" value="Glycosidases"/>
    <property type="match status" value="2"/>
</dbReference>
<dbReference type="SUPFAM" id="SSF51445">
    <property type="entry name" value="(Trans)glycosidases"/>
    <property type="match status" value="1"/>
</dbReference>
<dbReference type="SMART" id="SM00636">
    <property type="entry name" value="Glyco_18"/>
    <property type="match status" value="1"/>
</dbReference>
<dbReference type="InterPro" id="IPR011583">
    <property type="entry name" value="Chitinase_II/V-like_cat"/>
</dbReference>
<dbReference type="GO" id="GO:0006032">
    <property type="term" value="P:chitin catabolic process"/>
    <property type="evidence" value="ECO:0007669"/>
    <property type="project" value="TreeGrafter"/>
</dbReference>
<dbReference type="GO" id="GO:0004568">
    <property type="term" value="F:chitinase activity"/>
    <property type="evidence" value="ECO:0007669"/>
    <property type="project" value="TreeGrafter"/>
</dbReference>
<dbReference type="Proteomes" id="UP000298390">
    <property type="component" value="Unassembled WGS sequence"/>
</dbReference>
<dbReference type="PANTHER" id="PTHR11177:SF392">
    <property type="entry name" value="HAP41P"/>
    <property type="match status" value="1"/>
</dbReference>
<dbReference type="GO" id="GO:0005576">
    <property type="term" value="C:extracellular region"/>
    <property type="evidence" value="ECO:0007669"/>
    <property type="project" value="TreeGrafter"/>
</dbReference>
<sequence>MSVQPAPTSDSAFDSTPSSTSNSTSVPTSISDSNSTLSSTPDSTPSSTSRSNSTPKSGAYYPSWATADYAPSKLDFSQWDILFYAPSSSNGVDLDSGDASTLKSLVSAAHASSNKTKVVLSIGGWGNCKYYSQIMGSSNSRDQFVDAVVQTYNDYNLDGMLYQPVFGKDTRAKMELGIDIDWEFPNDGGAGDGQGKSPDDAANLLMFFQALRAKLGNDAIISAAVTDQPFKGPDGNPLSDVSDYAKVMTYVNLMNYDTVGASSTPGPNAPLGDLCGTSTHKQSSAQAGLKQWTDANFPANQLMLGLPLYGYVSKSSKTELQERDVNSDGSDKGKGSSYLARVLALGGKQYAVSDDVRDGNSVKSEREYSSGDDDLQAVFVNGVRAGQLDPSANQTAELARSSGSGDLSQYMGQQIAFGDIVALGALQYSGGKFMAANGYTLARDNCSGDTPFLYDTSREAVVTYDDPTSLALKAQFVASSGMAGAFTWSLDQDYGNYVLQNAIRAALGLSAN</sequence>
<evidence type="ECO:0000259" key="2">
    <source>
        <dbReference type="PROSITE" id="PS51910"/>
    </source>
</evidence>